<reference evidence="2 3" key="1">
    <citation type="submission" date="2016-01" db="EMBL/GenBank/DDBJ databases">
        <title>Biosynthesis of antibiotic leucinostatins and their inhibition on Phytophthora in bio-control Purpureocillium lilacinum.</title>
        <authorList>
            <person name="Wang G."/>
            <person name="Liu Z."/>
            <person name="Lin R."/>
            <person name="Li E."/>
            <person name="Mao Z."/>
            <person name="Ling J."/>
            <person name="Yin W."/>
            <person name="Xie B."/>
        </authorList>
    </citation>
    <scope>NUCLEOTIDE SEQUENCE [LARGE SCALE GENOMIC DNA]</scope>
    <source>
        <strain evidence="2">PLBJ-1</strain>
    </source>
</reference>
<dbReference type="GO" id="GO:0005524">
    <property type="term" value="F:ATP binding"/>
    <property type="evidence" value="ECO:0007669"/>
    <property type="project" value="InterPro"/>
</dbReference>
<gene>
    <name evidence="2" type="ORF">VFPBJ_11084</name>
</gene>
<dbReference type="AlphaFoldDB" id="A0A179FR39"/>
<dbReference type="SUPFAM" id="SSF52540">
    <property type="entry name" value="P-loop containing nucleoside triphosphate hydrolases"/>
    <property type="match status" value="1"/>
</dbReference>
<proteinExistence type="predicted"/>
<evidence type="ECO:0000313" key="3">
    <source>
        <dbReference type="Proteomes" id="UP000078240"/>
    </source>
</evidence>
<dbReference type="PANTHER" id="PTHR10285">
    <property type="entry name" value="URIDINE KINASE"/>
    <property type="match status" value="1"/>
</dbReference>
<evidence type="ECO:0000313" key="2">
    <source>
        <dbReference type="EMBL" id="OAQ67489.1"/>
    </source>
</evidence>
<keyword evidence="2" id="KW-0808">Transferase</keyword>
<protein>
    <submittedName>
        <fullName evidence="2">Phosphoribulokinase / uridine kinase family domain-containing protein</fullName>
    </submittedName>
</protein>
<sequence>MATRQRLLAHVASLIPAARGSDCTLVGVDGRDGAGKTFFADELAAAAKHGGRTVVRISLDDFHHQRARRYRLGSQSPEGFFMDSYEYEAFAERVLRPLGRGGSRVYRTRSHDLATDRILDDNEEPSHVADPGSVVIVDGMFLHRDEMRGAWDFSVFLDVEAEVCAERMRLRDGTAPPLAPEARYFGGQLLYFQSCKPWERATLVVDNSKVDAPVLKSPSAGRGGVEAQ</sequence>
<dbReference type="Gene3D" id="3.40.50.300">
    <property type="entry name" value="P-loop containing nucleotide triphosphate hydrolases"/>
    <property type="match status" value="1"/>
</dbReference>
<dbReference type="Proteomes" id="UP000078240">
    <property type="component" value="Unassembled WGS sequence"/>
</dbReference>
<dbReference type="EMBL" id="LSBH01000012">
    <property type="protein sequence ID" value="OAQ67489.1"/>
    <property type="molecule type" value="Genomic_DNA"/>
</dbReference>
<accession>A0A179FR39</accession>
<dbReference type="Pfam" id="PF00485">
    <property type="entry name" value="PRK"/>
    <property type="match status" value="1"/>
</dbReference>
<name>A0A179FR39_PURLI</name>
<dbReference type="GO" id="GO:0016301">
    <property type="term" value="F:kinase activity"/>
    <property type="evidence" value="ECO:0007669"/>
    <property type="project" value="UniProtKB-KW"/>
</dbReference>
<dbReference type="InterPro" id="IPR027417">
    <property type="entry name" value="P-loop_NTPase"/>
</dbReference>
<feature type="domain" description="Phosphoribulokinase/uridine kinase" evidence="1">
    <location>
        <begin position="26"/>
        <end position="172"/>
    </location>
</feature>
<keyword evidence="2" id="KW-0418">Kinase</keyword>
<evidence type="ECO:0000259" key="1">
    <source>
        <dbReference type="Pfam" id="PF00485"/>
    </source>
</evidence>
<comment type="caution">
    <text evidence="2">The sequence shown here is derived from an EMBL/GenBank/DDBJ whole genome shotgun (WGS) entry which is preliminary data.</text>
</comment>
<organism evidence="2 3">
    <name type="scientific">Purpureocillium lilacinum</name>
    <name type="common">Paecilomyces lilacinus</name>
    <dbReference type="NCBI Taxonomy" id="33203"/>
    <lineage>
        <taxon>Eukaryota</taxon>
        <taxon>Fungi</taxon>
        <taxon>Dikarya</taxon>
        <taxon>Ascomycota</taxon>
        <taxon>Pezizomycotina</taxon>
        <taxon>Sordariomycetes</taxon>
        <taxon>Hypocreomycetidae</taxon>
        <taxon>Hypocreales</taxon>
        <taxon>Ophiocordycipitaceae</taxon>
        <taxon>Purpureocillium</taxon>
    </lineage>
</organism>
<dbReference type="InterPro" id="IPR006083">
    <property type="entry name" value="PRK/URK"/>
</dbReference>